<keyword evidence="2" id="KW-1185">Reference proteome</keyword>
<evidence type="ECO:0000313" key="2">
    <source>
        <dbReference type="Proteomes" id="UP000006365"/>
    </source>
</evidence>
<organism evidence="1 2">
    <name type="scientific">Desulfobulbus propionicus (strain ATCC 33891 / DSM 2032 / VKM B-1956 / 1pr3)</name>
    <dbReference type="NCBI Taxonomy" id="577650"/>
    <lineage>
        <taxon>Bacteria</taxon>
        <taxon>Pseudomonadati</taxon>
        <taxon>Thermodesulfobacteriota</taxon>
        <taxon>Desulfobulbia</taxon>
        <taxon>Desulfobulbales</taxon>
        <taxon>Desulfobulbaceae</taxon>
        <taxon>Desulfobulbus</taxon>
    </lineage>
</organism>
<dbReference type="RefSeq" id="WP_015723994.1">
    <property type="nucleotide sequence ID" value="NC_014972.1"/>
</dbReference>
<accession>A0A7U4DNW8</accession>
<protein>
    <submittedName>
        <fullName evidence="1">Site-specific recombinase</fullName>
    </submittedName>
</protein>
<proteinExistence type="predicted"/>
<gene>
    <name evidence="1" type="ordered locus">Despr_1288</name>
</gene>
<sequence>MEHEEKKQRPSWQEIEERKINLVKEKGSRVMRVNSPIGSTMFSILRQFDMAYANFKGRLGEMGGITYEEGAALMEEGREIVMAFSDFTARLSRRVNFRYYAPNEIKDYLELLKAQEKSEEASRDAEGAVSAES</sequence>
<dbReference type="EMBL" id="CP002364">
    <property type="protein sequence ID" value="ADW17452.1"/>
    <property type="molecule type" value="Genomic_DNA"/>
</dbReference>
<dbReference type="AlphaFoldDB" id="A0A7U4DNW8"/>
<dbReference type="KEGG" id="dpr:Despr_1288"/>
<dbReference type="Proteomes" id="UP000006365">
    <property type="component" value="Chromosome"/>
</dbReference>
<evidence type="ECO:0000313" key="1">
    <source>
        <dbReference type="EMBL" id="ADW17452.1"/>
    </source>
</evidence>
<name>A0A7U4DNW8_DESPD</name>
<reference evidence="1 2" key="1">
    <citation type="journal article" date="2011" name="Stand. Genomic Sci.">
        <title>Complete genome sequence of Desulfobulbus propionicus type strain (1pr3).</title>
        <authorList>
            <person name="Pagani I."/>
            <person name="Lapidus A."/>
            <person name="Nolan M."/>
            <person name="Lucas S."/>
            <person name="Hammon N."/>
            <person name="Deshpande S."/>
            <person name="Cheng J.F."/>
            <person name="Chertkov O."/>
            <person name="Davenport K."/>
            <person name="Tapia R."/>
            <person name="Han C."/>
            <person name="Goodwin L."/>
            <person name="Pitluck S."/>
            <person name="Liolios K."/>
            <person name="Mavromatis K."/>
            <person name="Ivanova N."/>
            <person name="Mikhailova N."/>
            <person name="Pati A."/>
            <person name="Chen A."/>
            <person name="Palaniappan K."/>
            <person name="Land M."/>
            <person name="Hauser L."/>
            <person name="Chang Y.J."/>
            <person name="Jeffries C.D."/>
            <person name="Detter J.C."/>
            <person name="Brambilla E."/>
            <person name="Kannan K.P."/>
            <person name="Djao O.D."/>
            <person name="Rohde M."/>
            <person name="Pukall R."/>
            <person name="Spring S."/>
            <person name="Goker M."/>
            <person name="Sikorski J."/>
            <person name="Woyke T."/>
            <person name="Bristow J."/>
            <person name="Eisen J.A."/>
            <person name="Markowitz V."/>
            <person name="Hugenholtz P."/>
            <person name="Kyrpides N.C."/>
            <person name="Klenk H.P."/>
        </authorList>
    </citation>
    <scope>NUCLEOTIDE SEQUENCE [LARGE SCALE GENOMIC DNA]</scope>
    <source>
        <strain evidence="2">ATCC 33891 / DSM 2032 / 1pr3</strain>
    </source>
</reference>